<reference evidence="2" key="2">
    <citation type="submission" date="2020-08" db="EMBL/GenBank/DDBJ databases">
        <authorList>
            <person name="Kikuchi T."/>
        </authorList>
    </citation>
    <scope>NUCLEOTIDE SEQUENCE</scope>
    <source>
        <strain evidence="1">Ka4C1</strain>
    </source>
</reference>
<dbReference type="WBParaSite" id="BXY_0849700.1">
    <property type="protein sequence ID" value="BXY_0849700.1"/>
    <property type="gene ID" value="BXY_0849700"/>
</dbReference>
<evidence type="ECO:0000313" key="1">
    <source>
        <dbReference type="EMBL" id="CAD5208320.1"/>
    </source>
</evidence>
<accession>A0A1I7S661</accession>
<dbReference type="Proteomes" id="UP000582659">
    <property type="component" value="Unassembled WGS sequence"/>
</dbReference>
<dbReference type="EMBL" id="CAJFDI010000001">
    <property type="protein sequence ID" value="CAD5208320.1"/>
    <property type="molecule type" value="Genomic_DNA"/>
</dbReference>
<dbReference type="EMBL" id="CAJFCV020000001">
    <property type="protein sequence ID" value="CAG9081023.1"/>
    <property type="molecule type" value="Genomic_DNA"/>
</dbReference>
<dbReference type="Proteomes" id="UP000659654">
    <property type="component" value="Unassembled WGS sequence"/>
</dbReference>
<evidence type="ECO:0000313" key="2">
    <source>
        <dbReference type="EMBL" id="CAG9081023.1"/>
    </source>
</evidence>
<reference evidence="5" key="1">
    <citation type="submission" date="2016-11" db="UniProtKB">
        <authorList>
            <consortium name="WormBaseParasite"/>
        </authorList>
    </citation>
    <scope>IDENTIFICATION</scope>
</reference>
<proteinExistence type="predicted"/>
<evidence type="ECO:0000313" key="4">
    <source>
        <dbReference type="Proteomes" id="UP000659654"/>
    </source>
</evidence>
<keyword evidence="4" id="KW-1185">Reference proteome</keyword>
<sequence>MSSCSFLHSPNDPSPSTDMSFTLSHEINKTINQLSQLKVAIDEARPISREPDVKAPLTFLVAKDGVSDFGVFESNLPSKAGNIQQVLSWAYITNKKMRKEFPEYHIFVCGKWKDGKWEYIKETEMVDQEAQYVAIMTKTEQKRWRVNGATYALSTTYNSVNWQVSVLATSVFAMTPIFDNNWKRIPSQKEHIYNCVRRARGHVSSITGKDCTTYLEMFFERMLLKPTLAMVTELIKDGEFTRLNDLCTVGDEILYDVKNIENAVKNKFDFEMPDDHVKGCEVKKVEGKILCHFMLDIGTDCKLVSLFVETGSDFLNVLPELSVKFGIPMTVLGCRRVHFYDDDMIVTKFADDIRELEEFAGYLIE</sequence>
<name>A0A1I7S661_BURXY</name>
<dbReference type="AlphaFoldDB" id="A0A1I7S661"/>
<organism evidence="3 5">
    <name type="scientific">Bursaphelenchus xylophilus</name>
    <name type="common">Pinewood nematode worm</name>
    <name type="synonym">Aphelenchoides xylophilus</name>
    <dbReference type="NCBI Taxonomy" id="6326"/>
    <lineage>
        <taxon>Eukaryota</taxon>
        <taxon>Metazoa</taxon>
        <taxon>Ecdysozoa</taxon>
        <taxon>Nematoda</taxon>
        <taxon>Chromadorea</taxon>
        <taxon>Rhabditida</taxon>
        <taxon>Tylenchina</taxon>
        <taxon>Tylenchomorpha</taxon>
        <taxon>Aphelenchoidea</taxon>
        <taxon>Aphelenchoididae</taxon>
        <taxon>Bursaphelenchus</taxon>
    </lineage>
</organism>
<evidence type="ECO:0000313" key="3">
    <source>
        <dbReference type="Proteomes" id="UP000095284"/>
    </source>
</evidence>
<dbReference type="Proteomes" id="UP000095284">
    <property type="component" value="Unplaced"/>
</dbReference>
<evidence type="ECO:0000313" key="5">
    <source>
        <dbReference type="WBParaSite" id="BXY_0849700.1"/>
    </source>
</evidence>
<gene>
    <name evidence="1" type="ORF">BXYJ_LOCUS556</name>
</gene>
<protein>
    <submittedName>
        <fullName evidence="1">(pine wood nematode) hypothetical protein</fullName>
    </submittedName>
</protein>